<evidence type="ECO:0000313" key="7">
    <source>
        <dbReference type="EMBL" id="DBA54724.1"/>
    </source>
</evidence>
<keyword evidence="2" id="KW-0167">Capsid protein</keyword>
<protein>
    <submittedName>
        <fullName evidence="7">Polyprotein</fullName>
    </submittedName>
</protein>
<dbReference type="InterPro" id="IPR029053">
    <property type="entry name" value="Viral_coat"/>
</dbReference>
<proteinExistence type="predicted"/>
<comment type="subcellular location">
    <subcellularLocation>
        <location evidence="1">Virion</location>
    </subcellularLocation>
</comment>
<dbReference type="Gene3D" id="2.60.120.20">
    <property type="match status" value="2"/>
</dbReference>
<keyword evidence="3" id="KW-0946">Virion</keyword>
<dbReference type="GO" id="GO:0005198">
    <property type="term" value="F:structural molecule activity"/>
    <property type="evidence" value="ECO:0007669"/>
    <property type="project" value="InterPro"/>
</dbReference>
<dbReference type="Pfam" id="PF03391">
    <property type="entry name" value="Nepo_coat"/>
    <property type="match status" value="1"/>
</dbReference>
<evidence type="ECO:0000259" key="5">
    <source>
        <dbReference type="Pfam" id="PF03688"/>
    </source>
</evidence>
<feature type="domain" description="Nepovirus coat protein" evidence="4">
    <location>
        <begin position="1216"/>
        <end position="1351"/>
    </location>
</feature>
<dbReference type="Pfam" id="PF03689">
    <property type="entry name" value="Nepo_coat_N"/>
    <property type="match status" value="1"/>
</dbReference>
<sequence length="1527" mass="170194">MMNSLSLVSVARFAGVSLPGNVMAEVPSKFPYSKFILESGHIVEVRALTATKLADAYKALCAIRAERRAYKALPAVEKKRLWRARRTRRAKALSKKRAAAAKAAELAAVRLAAKKRAQAKAILKSLEKEPSKAQVACARRFWKKVEARLPPRPTEAQCLLAKYRAWRNKVAQKAAMARYLASLPPPPPAAPAYSKAEYPMGVLSSPPSSPLHSSFGKIEMPSVEGIFPLPPVVKGWRILPAFQRVAMVAQTLRGFDVRLVGRNAFSCMRKAFCITRGLVQALNVQAKYLFGDTIDIFTTCWSDYVSPVQRTGSLKGCYTCLPVLRENCNEVKYLKRISYPTDREGCDCNECISTHWLDMVSPVQRTGSLKGVFNGFPVCEPQYRNDLERSVVLDRSSDEEGCTCIECCADFWMEMIAPVHSAGILKGVFNDFPVFRPEYCNGIVIPQVIDRSSDGEGCSCESCTPTWLDYVSPVQRTGRLHSDYIGVPTFRPTLLKKNGRWDYKLPHGRYMISNVVKVSTPQGCDCVCCELIREGKTYNAQGCVHNRCATYCEPCYRRKRFNEANEREAQRQRSYLGLGKYFTESITYNPKEDRGYGSTYFTYSSATPQEGAGYAGLYPTTPFVFRGDFTNEKTEETCDESSKCYSGSSEQHEEAQLASEQIERNYNLLTPQNLIETALSKEQRGFKVGEGKILGKTHLHEKDVFYIESFLEKMKRKGLGKGLEADSVTTFQEVTKFELVRHPGNKENGKLSTQVFSRLPMMQRQLARKLLEKKSIVNTERTAFDLGLVSHMPQGKPYIALVSVLDGRFDDVGEALLCSSYINLGQKQARLMVAPLVNFPLTQEDITDYLDNLYICTIFYNIGSIRPGAPIFSYGVLEAAEHWDRSNWDVSRFIGDWNKILSGPNKRGGRVLAGFNLESIASAPLDEPIPELNQKLEIVVRPPSAPIGGSLLTTGQKDDAPSFKRSYSISGPANLAGRQTVFSQRFVPPVVKQWEEQTPSRYTASDTYSGMQEEIVNNEFPSISGLFSFEEFKVPLGTTAGKVLCDHQLMASGRSFAGKVWHQLLEMQNFVGDFEFEISLTTTPLLGISIGVCFDFYNSINLTVLKDLPISAGALLPNFVFSPGEKIKGRINIADCLGHSLSARANSFGSGRIIVYTITNSSITAASDFTGVLYVQLTNVKPSTLLLRPLVSLPEFTTDERHSDIGIGKFFKKAQGATSAFSKFNIDFATLVTVLNNKSVLHPAAALQNIMSGQEGDLVLEFQKLSSAFIQASFIVSAWWGTDDHTLDEILRVQHARLDTGSGQVVIPLTTPFGRVPVAEKKAQICLYYDTLPNAPTGYSGAYEGYVKFVRYQLKEFIPKTVYVGNRFAWCQISGFTTGIESFYIPARLADIQVKGLTIEMWDNHLHRLVGTSGIFTGRVRQHLSIAYKSKLTEMNKIIQFQALYGDSSDSTTWQRRTSEILSCFGVSNFSHEFNVGDFSGVTTSAPTGAYENFLMVWTNAQEHISHINVDIEVLNLDFYGKRLVIK</sequence>
<reference evidence="7" key="1">
    <citation type="submission" date="2023-11" db="EMBL/GenBank/DDBJ databases">
        <authorList>
            <person name="Sidharthan V.K."/>
            <person name="Reddy V."/>
            <person name="Kiran G."/>
            <person name="Rajeswari V."/>
            <person name="Baranwal V.K."/>
        </authorList>
    </citation>
    <scope>NUCLEOTIDE SEQUENCE</scope>
    <source>
        <strain evidence="7">Act cyl</strain>
    </source>
</reference>
<evidence type="ECO:0000256" key="2">
    <source>
        <dbReference type="ARBA" id="ARBA00022561"/>
    </source>
</evidence>
<reference evidence="7" key="2">
    <citation type="journal article" date="2024" name="Arch. Virol.">
        <title>Probing of plant transcriptomes reveals the hidden genetic diversity of the family Secoviridae.</title>
        <authorList>
            <person name="Sidharthan V.K."/>
            <person name="Reddy V."/>
            <person name="Kiran G."/>
            <person name="Rajeswari V."/>
            <person name="Baranwal V.K."/>
            <person name="Kumar M.K."/>
            <person name="Kumar K.S."/>
        </authorList>
    </citation>
    <scope>NUCLEOTIDE SEQUENCE</scope>
    <source>
        <strain evidence="7">Act cyl</strain>
    </source>
</reference>
<evidence type="ECO:0000259" key="4">
    <source>
        <dbReference type="Pfam" id="PF03391"/>
    </source>
</evidence>
<dbReference type="InterPro" id="IPR005306">
    <property type="entry name" value="Nepo_coat_N"/>
</dbReference>
<accession>A0AAT9JH34</accession>
<feature type="domain" description="Nepovirus coat protein N-terminal" evidence="6">
    <location>
        <begin position="1029"/>
        <end position="1111"/>
    </location>
</feature>
<feature type="domain" description="Nepovirus coat protein C-terminal" evidence="5">
    <location>
        <begin position="1366"/>
        <end position="1522"/>
    </location>
</feature>
<dbReference type="InterPro" id="IPR005305">
    <property type="entry name" value="Nepo_coat_C"/>
</dbReference>
<evidence type="ECO:0000256" key="3">
    <source>
        <dbReference type="ARBA" id="ARBA00022844"/>
    </source>
</evidence>
<dbReference type="Pfam" id="PF03688">
    <property type="entry name" value="Nepo_coat_C"/>
    <property type="match status" value="1"/>
</dbReference>
<dbReference type="SUPFAM" id="SSF88633">
    <property type="entry name" value="Positive stranded ssRNA viruses"/>
    <property type="match status" value="3"/>
</dbReference>
<organism evidence="7">
    <name type="scientific">Actinidia nepovirus</name>
    <dbReference type="NCBI Taxonomy" id="3115754"/>
    <lineage>
        <taxon>Viruses</taxon>
        <taxon>Riboviria</taxon>
        <taxon>Orthornavirae</taxon>
        <taxon>Pisuviricota</taxon>
        <taxon>Pisoniviricetes</taxon>
        <taxon>Picornavirales</taxon>
        <taxon>Secoviridae</taxon>
        <taxon>Comovirinae</taxon>
        <taxon>Nepovirus</taxon>
    </lineage>
</organism>
<name>A0AAT9JH34_9SECO</name>
<evidence type="ECO:0000259" key="6">
    <source>
        <dbReference type="Pfam" id="PF03689"/>
    </source>
</evidence>
<evidence type="ECO:0000256" key="1">
    <source>
        <dbReference type="ARBA" id="ARBA00004328"/>
    </source>
</evidence>
<dbReference type="InterPro" id="IPR005054">
    <property type="entry name" value="Nepo_coat"/>
</dbReference>
<dbReference type="EMBL" id="BK065055">
    <property type="protein sequence ID" value="DBA54724.1"/>
    <property type="molecule type" value="Genomic_RNA"/>
</dbReference>
<dbReference type="GO" id="GO:0019028">
    <property type="term" value="C:viral capsid"/>
    <property type="evidence" value="ECO:0007669"/>
    <property type="project" value="UniProtKB-KW"/>
</dbReference>